<comment type="caution">
    <text evidence="1">The sequence shown here is derived from an EMBL/GenBank/DDBJ whole genome shotgun (WGS) entry which is preliminary data.</text>
</comment>
<proteinExistence type="predicted"/>
<protein>
    <submittedName>
        <fullName evidence="1">Uncharacterized protein</fullName>
    </submittedName>
</protein>
<accession>A0A4Y2D1W3</accession>
<name>A0A4Y2D1W3_ARAVE</name>
<dbReference type="Proteomes" id="UP000499080">
    <property type="component" value="Unassembled WGS sequence"/>
</dbReference>
<gene>
    <name evidence="1" type="ORF">AVEN_86827_1</name>
</gene>
<sequence length="134" mass="15293">MCPYGPFERHMYPYGRLNVICSHMIPLSVICAHMVPLNVICAHMIPLNVICAHMVPLNVICAHMVPLNVICGHMIPLNVICAHMITLKIRKPFTNCSNRRHKVTIMFPKVFYLSDNNVSSLYKIVSHPFRNHST</sequence>
<organism evidence="1 2">
    <name type="scientific">Araneus ventricosus</name>
    <name type="common">Orbweaver spider</name>
    <name type="synonym">Epeira ventricosa</name>
    <dbReference type="NCBI Taxonomy" id="182803"/>
    <lineage>
        <taxon>Eukaryota</taxon>
        <taxon>Metazoa</taxon>
        <taxon>Ecdysozoa</taxon>
        <taxon>Arthropoda</taxon>
        <taxon>Chelicerata</taxon>
        <taxon>Arachnida</taxon>
        <taxon>Araneae</taxon>
        <taxon>Araneomorphae</taxon>
        <taxon>Entelegynae</taxon>
        <taxon>Araneoidea</taxon>
        <taxon>Araneidae</taxon>
        <taxon>Araneus</taxon>
    </lineage>
</organism>
<keyword evidence="2" id="KW-1185">Reference proteome</keyword>
<dbReference type="EMBL" id="BGPR01000278">
    <property type="protein sequence ID" value="GBM09948.1"/>
    <property type="molecule type" value="Genomic_DNA"/>
</dbReference>
<dbReference type="AlphaFoldDB" id="A0A4Y2D1W3"/>
<reference evidence="1 2" key="1">
    <citation type="journal article" date="2019" name="Sci. Rep.">
        <title>Orb-weaving spider Araneus ventricosus genome elucidates the spidroin gene catalogue.</title>
        <authorList>
            <person name="Kono N."/>
            <person name="Nakamura H."/>
            <person name="Ohtoshi R."/>
            <person name="Moran D.A.P."/>
            <person name="Shinohara A."/>
            <person name="Yoshida Y."/>
            <person name="Fujiwara M."/>
            <person name="Mori M."/>
            <person name="Tomita M."/>
            <person name="Arakawa K."/>
        </authorList>
    </citation>
    <scope>NUCLEOTIDE SEQUENCE [LARGE SCALE GENOMIC DNA]</scope>
</reference>
<evidence type="ECO:0000313" key="1">
    <source>
        <dbReference type="EMBL" id="GBM09948.1"/>
    </source>
</evidence>
<evidence type="ECO:0000313" key="2">
    <source>
        <dbReference type="Proteomes" id="UP000499080"/>
    </source>
</evidence>